<proteinExistence type="predicted"/>
<reference evidence="1" key="2">
    <citation type="submission" date="2004-02" db="EMBL/GenBank/DDBJ databases">
        <authorList>
            <consortium name="Genoscope"/>
            <consortium name="Whitehead Institute Centre for Genome Research"/>
        </authorList>
    </citation>
    <scope>NUCLEOTIDE SEQUENCE</scope>
</reference>
<organism evidence="1">
    <name type="scientific">Tetraodon nigroviridis</name>
    <name type="common">Spotted green pufferfish</name>
    <name type="synonym">Chelonodon nigroviridis</name>
    <dbReference type="NCBI Taxonomy" id="99883"/>
    <lineage>
        <taxon>Eukaryota</taxon>
        <taxon>Metazoa</taxon>
        <taxon>Chordata</taxon>
        <taxon>Craniata</taxon>
        <taxon>Vertebrata</taxon>
        <taxon>Euteleostomi</taxon>
        <taxon>Actinopterygii</taxon>
        <taxon>Neopterygii</taxon>
        <taxon>Teleostei</taxon>
        <taxon>Neoteleostei</taxon>
        <taxon>Acanthomorphata</taxon>
        <taxon>Eupercaria</taxon>
        <taxon>Tetraodontiformes</taxon>
        <taxon>Tetradontoidea</taxon>
        <taxon>Tetraodontidae</taxon>
        <taxon>Tetraodon</taxon>
    </lineage>
</organism>
<sequence>LILVSWLSPEIPGVRVCALGLHRGSQHHAVHGHIHLPHGFVLHGFPHYSYWTIGT</sequence>
<gene>
    <name evidence="1" type="ORF">GSTENG00037657001</name>
</gene>
<evidence type="ECO:0000313" key="1">
    <source>
        <dbReference type="EMBL" id="CAG14047.1"/>
    </source>
</evidence>
<dbReference type="AlphaFoldDB" id="Q4RC36"/>
<reference evidence="1" key="1">
    <citation type="journal article" date="2004" name="Nature">
        <title>Genome duplication in the teleost fish Tetraodon nigroviridis reveals the early vertebrate proto-karyotype.</title>
        <authorList>
            <person name="Jaillon O."/>
            <person name="Aury J.-M."/>
            <person name="Brunet F."/>
            <person name="Petit J.-L."/>
            <person name="Stange-Thomann N."/>
            <person name="Mauceli E."/>
            <person name="Bouneau L."/>
            <person name="Fischer C."/>
            <person name="Ozouf-Costaz C."/>
            <person name="Bernot A."/>
            <person name="Nicaud S."/>
            <person name="Jaffe D."/>
            <person name="Fisher S."/>
            <person name="Lutfalla G."/>
            <person name="Dossat C."/>
            <person name="Segurens B."/>
            <person name="Dasilva C."/>
            <person name="Salanoubat M."/>
            <person name="Levy M."/>
            <person name="Boudet N."/>
            <person name="Castellano S."/>
            <person name="Anthouard V."/>
            <person name="Jubin C."/>
            <person name="Castelli V."/>
            <person name="Katinka M."/>
            <person name="Vacherie B."/>
            <person name="Biemont C."/>
            <person name="Skalli Z."/>
            <person name="Cattolico L."/>
            <person name="Poulain J."/>
            <person name="De Berardinis V."/>
            <person name="Cruaud C."/>
            <person name="Duprat S."/>
            <person name="Brottier P."/>
            <person name="Coutanceau J.-P."/>
            <person name="Gouzy J."/>
            <person name="Parra G."/>
            <person name="Lardier G."/>
            <person name="Chapple C."/>
            <person name="McKernan K.J."/>
            <person name="McEwan P."/>
            <person name="Bosak S."/>
            <person name="Kellis M."/>
            <person name="Volff J.-N."/>
            <person name="Guigo R."/>
            <person name="Zody M.C."/>
            <person name="Mesirov J."/>
            <person name="Lindblad-Toh K."/>
            <person name="Birren B."/>
            <person name="Nusbaum C."/>
            <person name="Kahn D."/>
            <person name="Robinson-Rechavi M."/>
            <person name="Laudet V."/>
            <person name="Schachter V."/>
            <person name="Quetier F."/>
            <person name="Saurin W."/>
            <person name="Scarpelli C."/>
            <person name="Wincker P."/>
            <person name="Lander E.S."/>
            <person name="Weissenbach J."/>
            <person name="Roest Crollius H."/>
        </authorList>
    </citation>
    <scope>NUCLEOTIDE SEQUENCE [LARGE SCALE GENOMIC DNA]</scope>
</reference>
<name>Q4RC36_TETNG</name>
<feature type="non-terminal residue" evidence="1">
    <location>
        <position position="1"/>
    </location>
</feature>
<dbReference type="EMBL" id="CAAE01019994">
    <property type="protein sequence ID" value="CAG14047.1"/>
    <property type="molecule type" value="Genomic_DNA"/>
</dbReference>
<protein>
    <submittedName>
        <fullName evidence="1">Chromosome undetermined SCAF19994, whole genome shotgun sequence</fullName>
    </submittedName>
</protein>
<accession>Q4RC36</accession>
<dbReference type="KEGG" id="tng:GSTEN00037657G001"/>